<dbReference type="InterPro" id="IPR028082">
    <property type="entry name" value="Peripla_BP_I"/>
</dbReference>
<keyword evidence="1" id="KW-0805">Transcription regulation</keyword>
<dbReference type="CDD" id="cd01392">
    <property type="entry name" value="HTH_LacI"/>
    <property type="match status" value="1"/>
</dbReference>
<dbReference type="OrthoDB" id="3467214at2"/>
<proteinExistence type="predicted"/>
<dbReference type="GO" id="GO:0000976">
    <property type="term" value="F:transcription cis-regulatory region binding"/>
    <property type="evidence" value="ECO:0007669"/>
    <property type="project" value="TreeGrafter"/>
</dbReference>
<evidence type="ECO:0000256" key="3">
    <source>
        <dbReference type="ARBA" id="ARBA00023163"/>
    </source>
</evidence>
<organism evidence="5 6">
    <name type="scientific">Bifidobacterium parmae</name>
    <dbReference type="NCBI Taxonomy" id="361854"/>
    <lineage>
        <taxon>Bacteria</taxon>
        <taxon>Bacillati</taxon>
        <taxon>Actinomycetota</taxon>
        <taxon>Actinomycetes</taxon>
        <taxon>Bifidobacteriales</taxon>
        <taxon>Bifidobacteriaceae</taxon>
        <taxon>Bifidobacterium</taxon>
    </lineage>
</organism>
<dbReference type="Pfam" id="PF00356">
    <property type="entry name" value="LacI"/>
    <property type="match status" value="1"/>
</dbReference>
<keyword evidence="2" id="KW-0238">DNA-binding</keyword>
<dbReference type="InterPro" id="IPR046335">
    <property type="entry name" value="LacI/GalR-like_sensor"/>
</dbReference>
<evidence type="ECO:0000259" key="4">
    <source>
        <dbReference type="PROSITE" id="PS50932"/>
    </source>
</evidence>
<evidence type="ECO:0000313" key="5">
    <source>
        <dbReference type="EMBL" id="PLS28699.1"/>
    </source>
</evidence>
<name>A0A2N5J3E3_9BIFI</name>
<dbReference type="Gene3D" id="1.10.260.40">
    <property type="entry name" value="lambda repressor-like DNA-binding domains"/>
    <property type="match status" value="1"/>
</dbReference>
<protein>
    <submittedName>
        <fullName evidence="5">LacI family transcriptional regulator</fullName>
    </submittedName>
</protein>
<dbReference type="RefSeq" id="WP_101622213.1">
    <property type="nucleotide sequence ID" value="NZ_NMWT01000013.1"/>
</dbReference>
<dbReference type="PROSITE" id="PS50932">
    <property type="entry name" value="HTH_LACI_2"/>
    <property type="match status" value="1"/>
</dbReference>
<dbReference type="PANTHER" id="PTHR30146:SF109">
    <property type="entry name" value="HTH-TYPE TRANSCRIPTIONAL REGULATOR GALS"/>
    <property type="match status" value="1"/>
</dbReference>
<dbReference type="Proteomes" id="UP000235034">
    <property type="component" value="Unassembled WGS sequence"/>
</dbReference>
<keyword evidence="3" id="KW-0804">Transcription</keyword>
<dbReference type="SUPFAM" id="SSF53822">
    <property type="entry name" value="Periplasmic binding protein-like I"/>
    <property type="match status" value="1"/>
</dbReference>
<evidence type="ECO:0000313" key="6">
    <source>
        <dbReference type="Proteomes" id="UP000235034"/>
    </source>
</evidence>
<dbReference type="EMBL" id="NMWT01000013">
    <property type="protein sequence ID" value="PLS28699.1"/>
    <property type="molecule type" value="Genomic_DNA"/>
</dbReference>
<dbReference type="Pfam" id="PF13377">
    <property type="entry name" value="Peripla_BP_3"/>
    <property type="match status" value="1"/>
</dbReference>
<keyword evidence="6" id="KW-1185">Reference proteome</keyword>
<dbReference type="AlphaFoldDB" id="A0A2N5J3E3"/>
<comment type="caution">
    <text evidence="5">The sequence shown here is derived from an EMBL/GenBank/DDBJ whole genome shotgun (WGS) entry which is preliminary data.</text>
</comment>
<dbReference type="Gene3D" id="3.40.50.2300">
    <property type="match status" value="2"/>
</dbReference>
<evidence type="ECO:0000256" key="2">
    <source>
        <dbReference type="ARBA" id="ARBA00023125"/>
    </source>
</evidence>
<dbReference type="PANTHER" id="PTHR30146">
    <property type="entry name" value="LACI-RELATED TRANSCRIPTIONAL REPRESSOR"/>
    <property type="match status" value="1"/>
</dbReference>
<reference evidence="5 6" key="1">
    <citation type="submission" date="2017-07" db="EMBL/GenBank/DDBJ databases">
        <title>Bifidobacterium novel species.</title>
        <authorList>
            <person name="Lugli G.A."/>
            <person name="Milani C."/>
            <person name="Duranti S."/>
            <person name="Mangifesta M."/>
        </authorList>
    </citation>
    <scope>NUCLEOTIDE SEQUENCE [LARGE SCALE GENOMIC DNA]</scope>
    <source>
        <strain evidence="5 6">77</strain>
    </source>
</reference>
<feature type="domain" description="HTH lacI-type" evidence="4">
    <location>
        <begin position="9"/>
        <end position="65"/>
    </location>
</feature>
<dbReference type="InterPro" id="IPR000843">
    <property type="entry name" value="HTH_LacI"/>
</dbReference>
<dbReference type="SUPFAM" id="SSF47413">
    <property type="entry name" value="lambda repressor-like DNA-binding domains"/>
    <property type="match status" value="1"/>
</dbReference>
<gene>
    <name evidence="5" type="ORF">Uis4E_1063</name>
</gene>
<accession>A0A2N5J3E3</accession>
<dbReference type="GO" id="GO:0003700">
    <property type="term" value="F:DNA-binding transcription factor activity"/>
    <property type="evidence" value="ECO:0007669"/>
    <property type="project" value="TreeGrafter"/>
</dbReference>
<dbReference type="InterPro" id="IPR010982">
    <property type="entry name" value="Lambda_DNA-bd_dom_sf"/>
</dbReference>
<dbReference type="SMART" id="SM00354">
    <property type="entry name" value="HTH_LACI"/>
    <property type="match status" value="1"/>
</dbReference>
<sequence length="360" mass="39180">MRGNDRRKVTLADVAREANVSVSAASKALRHTDRISASTQRAVAAAAARLGYMSPTDRAKAGTRRGRRDRSGLVGLITSDYNGRFSLPLLTGAETTLGASNHAALLMSSHGQPSLERSHIDRLAAYGVDGLIVVGDTTNPRRPLDARTTMGLPVVYTYDPSTDPHDCSIICDNVGAGAQAIEYLLSIGRRYIAIIAGSEDFQAARDRAKGAQRTFTLYDFQPVDVLFDTWGEEWGERAARLLVERHPYLDAVYCLSDEIARGAVRGLTAIGKDVPRDVAVIGHDNWFVFAANVHPTLTTFDNNIAMIGKMAAKYLLDAINGHPHHGVFSVECPMVVRESTELGRRTPLEGSGRMYERQSA</sequence>
<evidence type="ECO:0000256" key="1">
    <source>
        <dbReference type="ARBA" id="ARBA00023015"/>
    </source>
</evidence>